<protein>
    <recommendedName>
        <fullName evidence="1">N-acetyltransferase domain-containing protein</fullName>
    </recommendedName>
</protein>
<dbReference type="Gene3D" id="3.40.630.30">
    <property type="match status" value="1"/>
</dbReference>
<dbReference type="AlphaFoldDB" id="A0A0F9PZB5"/>
<dbReference type="PROSITE" id="PS51186">
    <property type="entry name" value="GNAT"/>
    <property type="match status" value="1"/>
</dbReference>
<name>A0A0F9PZB5_9ZZZZ</name>
<dbReference type="SUPFAM" id="SSF55729">
    <property type="entry name" value="Acyl-CoA N-acyltransferases (Nat)"/>
    <property type="match status" value="1"/>
</dbReference>
<evidence type="ECO:0000259" key="1">
    <source>
        <dbReference type="PROSITE" id="PS51186"/>
    </source>
</evidence>
<reference evidence="2" key="1">
    <citation type="journal article" date="2015" name="Nature">
        <title>Complex archaea that bridge the gap between prokaryotes and eukaryotes.</title>
        <authorList>
            <person name="Spang A."/>
            <person name="Saw J.H."/>
            <person name="Jorgensen S.L."/>
            <person name="Zaremba-Niedzwiedzka K."/>
            <person name="Martijn J."/>
            <person name="Lind A.E."/>
            <person name="van Eijk R."/>
            <person name="Schleper C."/>
            <person name="Guy L."/>
            <person name="Ettema T.J."/>
        </authorList>
    </citation>
    <scope>NUCLEOTIDE SEQUENCE</scope>
</reference>
<dbReference type="EMBL" id="LAZR01004702">
    <property type="protein sequence ID" value="KKN06346.1"/>
    <property type="molecule type" value="Genomic_DNA"/>
</dbReference>
<organism evidence="2">
    <name type="scientific">marine sediment metagenome</name>
    <dbReference type="NCBI Taxonomy" id="412755"/>
    <lineage>
        <taxon>unclassified sequences</taxon>
        <taxon>metagenomes</taxon>
        <taxon>ecological metagenomes</taxon>
    </lineage>
</organism>
<gene>
    <name evidence="2" type="ORF">LCGC14_1078160</name>
</gene>
<dbReference type="Pfam" id="PF13302">
    <property type="entry name" value="Acetyltransf_3"/>
    <property type="match status" value="1"/>
</dbReference>
<comment type="caution">
    <text evidence="2">The sequence shown here is derived from an EMBL/GenBank/DDBJ whole genome shotgun (WGS) entry which is preliminary data.</text>
</comment>
<dbReference type="InterPro" id="IPR016181">
    <property type="entry name" value="Acyl_CoA_acyltransferase"/>
</dbReference>
<feature type="domain" description="N-acetyltransferase" evidence="1">
    <location>
        <begin position="4"/>
        <end position="128"/>
    </location>
</feature>
<proteinExistence type="predicted"/>
<accession>A0A0F9PZB5</accession>
<dbReference type="InterPro" id="IPR000182">
    <property type="entry name" value="GNAT_dom"/>
</dbReference>
<evidence type="ECO:0000313" key="2">
    <source>
        <dbReference type="EMBL" id="KKN06346.1"/>
    </source>
</evidence>
<dbReference type="GO" id="GO:0016747">
    <property type="term" value="F:acyltransferase activity, transferring groups other than amino-acyl groups"/>
    <property type="evidence" value="ECO:0007669"/>
    <property type="project" value="InterPro"/>
</dbReference>
<sequence>MKKFILRNARMTDANDLLALRKSVIAFFFGEVPTLENHKKWLKKTIADDNIILLAVMIEGRFAGQVKINEESGLSEISISLVKEYRHKGIATEIILAATEKTNCSVIALIQKTNAPSLKAFIRAGFGQ</sequence>